<accession>K3WIH5</accession>
<keyword evidence="2" id="KW-1185">Reference proteome</keyword>
<reference evidence="1" key="3">
    <citation type="submission" date="2015-02" db="UniProtKB">
        <authorList>
            <consortium name="EnsemblProtists"/>
        </authorList>
    </citation>
    <scope>IDENTIFICATION</scope>
    <source>
        <strain evidence="1">DAOM BR144</strain>
    </source>
</reference>
<organism evidence="1 2">
    <name type="scientific">Globisporangium ultimum (strain ATCC 200006 / CBS 805.95 / DAOM BR144)</name>
    <name type="common">Pythium ultimum</name>
    <dbReference type="NCBI Taxonomy" id="431595"/>
    <lineage>
        <taxon>Eukaryota</taxon>
        <taxon>Sar</taxon>
        <taxon>Stramenopiles</taxon>
        <taxon>Oomycota</taxon>
        <taxon>Peronosporomycetes</taxon>
        <taxon>Pythiales</taxon>
        <taxon>Pythiaceae</taxon>
        <taxon>Globisporangium</taxon>
    </lineage>
</organism>
<dbReference type="EnsemblProtists" id="PYU1_T004767">
    <property type="protein sequence ID" value="PYU1_T004767"/>
    <property type="gene ID" value="PYU1_G004756"/>
</dbReference>
<evidence type="ECO:0000313" key="2">
    <source>
        <dbReference type="Proteomes" id="UP000019132"/>
    </source>
</evidence>
<evidence type="ECO:0000313" key="1">
    <source>
        <dbReference type="EnsemblProtists" id="PYU1_T004767"/>
    </source>
</evidence>
<proteinExistence type="predicted"/>
<dbReference type="VEuPathDB" id="FungiDB:PYU1_G004756"/>
<dbReference type="Proteomes" id="UP000019132">
    <property type="component" value="Unassembled WGS sequence"/>
</dbReference>
<reference evidence="2" key="1">
    <citation type="journal article" date="2010" name="Genome Biol.">
        <title>Genome sequence of the necrotrophic plant pathogen Pythium ultimum reveals original pathogenicity mechanisms and effector repertoire.</title>
        <authorList>
            <person name="Levesque C.A."/>
            <person name="Brouwer H."/>
            <person name="Cano L."/>
            <person name="Hamilton J.P."/>
            <person name="Holt C."/>
            <person name="Huitema E."/>
            <person name="Raffaele S."/>
            <person name="Robideau G.P."/>
            <person name="Thines M."/>
            <person name="Win J."/>
            <person name="Zerillo M.M."/>
            <person name="Beakes G.W."/>
            <person name="Boore J.L."/>
            <person name="Busam D."/>
            <person name="Dumas B."/>
            <person name="Ferriera S."/>
            <person name="Fuerstenberg S.I."/>
            <person name="Gachon C.M."/>
            <person name="Gaulin E."/>
            <person name="Govers F."/>
            <person name="Grenville-Briggs L."/>
            <person name="Horner N."/>
            <person name="Hostetler J."/>
            <person name="Jiang R.H."/>
            <person name="Johnson J."/>
            <person name="Krajaejun T."/>
            <person name="Lin H."/>
            <person name="Meijer H.J."/>
            <person name="Moore B."/>
            <person name="Morris P."/>
            <person name="Phuntmart V."/>
            <person name="Puiu D."/>
            <person name="Shetty J."/>
            <person name="Stajich J.E."/>
            <person name="Tripathy S."/>
            <person name="Wawra S."/>
            <person name="van West P."/>
            <person name="Whitty B.R."/>
            <person name="Coutinho P.M."/>
            <person name="Henrissat B."/>
            <person name="Martin F."/>
            <person name="Thomas P.D."/>
            <person name="Tyler B.M."/>
            <person name="De Vries R.P."/>
            <person name="Kamoun S."/>
            <person name="Yandell M."/>
            <person name="Tisserat N."/>
            <person name="Buell C.R."/>
        </authorList>
    </citation>
    <scope>NUCLEOTIDE SEQUENCE</scope>
    <source>
        <strain evidence="2">DAOM:BR144</strain>
    </source>
</reference>
<reference evidence="2" key="2">
    <citation type="submission" date="2010-04" db="EMBL/GenBank/DDBJ databases">
        <authorList>
            <person name="Buell R."/>
            <person name="Hamilton J."/>
            <person name="Hostetler J."/>
        </authorList>
    </citation>
    <scope>NUCLEOTIDE SEQUENCE [LARGE SCALE GENOMIC DNA]</scope>
    <source>
        <strain evidence="2">DAOM:BR144</strain>
    </source>
</reference>
<dbReference type="AlphaFoldDB" id="K3WIH5"/>
<protein>
    <submittedName>
        <fullName evidence="1">Uncharacterized protein</fullName>
    </submittedName>
</protein>
<dbReference type="InParanoid" id="K3WIH5"/>
<name>K3WIH5_GLOUD</name>
<dbReference type="EMBL" id="GL376631">
    <property type="status" value="NOT_ANNOTATED_CDS"/>
    <property type="molecule type" value="Genomic_DNA"/>
</dbReference>
<sequence length="81" mass="9179">METYCHIRCELQSLSALEWKALKRVLRSDKMLAASTVEVSEQERRLVDPLLRMGVVIQGSDGTLRVVSELMYRVCVEALPA</sequence>
<dbReference type="HOGENOM" id="CLU_2579159_0_0_1"/>